<protein>
    <submittedName>
        <fullName evidence="1">mRNA-degrading endonuclease toxin of MazEF toxin-antitoxin module</fullName>
    </submittedName>
</protein>
<evidence type="ECO:0000313" key="1">
    <source>
        <dbReference type="EMBL" id="MBP2179419.1"/>
    </source>
</evidence>
<comment type="caution">
    <text evidence="1">The sequence shown here is derived from an EMBL/GenBank/DDBJ whole genome shotgun (WGS) entry which is preliminary data.</text>
</comment>
<keyword evidence="2" id="KW-1185">Reference proteome</keyword>
<evidence type="ECO:0000313" key="2">
    <source>
        <dbReference type="Proteomes" id="UP000741013"/>
    </source>
</evidence>
<keyword evidence="1" id="KW-0540">Nuclease</keyword>
<dbReference type="RefSeq" id="WP_308158651.1">
    <property type="nucleotide sequence ID" value="NZ_JAGGMS010000001.1"/>
</dbReference>
<sequence>MTPPPRRGEIRRVAGDSGRRVLVYSGNMFNDLPDVPYVITMEVTSVPEPMDVALADGSRVAYTRLDHLPKSLLGDPIGTVPHELMERINTRLFMVLATQ</sequence>
<name>A0ABS4PJ20_9PSEU</name>
<reference evidence="1 2" key="1">
    <citation type="submission" date="2021-03" db="EMBL/GenBank/DDBJ databases">
        <title>Sequencing the genomes of 1000 actinobacteria strains.</title>
        <authorList>
            <person name="Klenk H.-P."/>
        </authorList>
    </citation>
    <scope>NUCLEOTIDE SEQUENCE [LARGE SCALE GENOMIC DNA]</scope>
    <source>
        <strain evidence="1 2">DSM 45510</strain>
    </source>
</reference>
<dbReference type="SUPFAM" id="SSF50118">
    <property type="entry name" value="Cell growth inhibitor/plasmid maintenance toxic component"/>
    <property type="match status" value="1"/>
</dbReference>
<dbReference type="Proteomes" id="UP000741013">
    <property type="component" value="Unassembled WGS sequence"/>
</dbReference>
<dbReference type="GO" id="GO:0004519">
    <property type="term" value="F:endonuclease activity"/>
    <property type="evidence" value="ECO:0007669"/>
    <property type="project" value="UniProtKB-KW"/>
</dbReference>
<proteinExistence type="predicted"/>
<keyword evidence="1" id="KW-0255">Endonuclease</keyword>
<keyword evidence="1" id="KW-0378">Hydrolase</keyword>
<accession>A0ABS4PJ20</accession>
<gene>
    <name evidence="1" type="ORF">JOM49_000945</name>
</gene>
<organism evidence="1 2">
    <name type="scientific">Amycolatopsis magusensis</name>
    <dbReference type="NCBI Taxonomy" id="882444"/>
    <lineage>
        <taxon>Bacteria</taxon>
        <taxon>Bacillati</taxon>
        <taxon>Actinomycetota</taxon>
        <taxon>Actinomycetes</taxon>
        <taxon>Pseudonocardiales</taxon>
        <taxon>Pseudonocardiaceae</taxon>
        <taxon>Amycolatopsis</taxon>
    </lineage>
</organism>
<dbReference type="Pfam" id="PF02452">
    <property type="entry name" value="PemK_toxin"/>
    <property type="match status" value="1"/>
</dbReference>
<dbReference type="InterPro" id="IPR003477">
    <property type="entry name" value="PemK-like"/>
</dbReference>
<dbReference type="EMBL" id="JAGGMS010000001">
    <property type="protein sequence ID" value="MBP2179419.1"/>
    <property type="molecule type" value="Genomic_DNA"/>
</dbReference>